<reference evidence="2" key="1">
    <citation type="submission" date="2017-09" db="EMBL/GenBank/DDBJ databases">
        <title>Depth-based differentiation of microbial function through sediment-hosted aquifers and enrichment of novel symbionts in the deep terrestrial subsurface.</title>
        <authorList>
            <person name="Probst A.J."/>
            <person name="Ladd B."/>
            <person name="Jarett J.K."/>
            <person name="Geller-Mcgrath D.E."/>
            <person name="Sieber C.M.K."/>
            <person name="Emerson J.B."/>
            <person name="Anantharaman K."/>
            <person name="Thomas B.C."/>
            <person name="Malmstrom R."/>
            <person name="Stieglmeier M."/>
            <person name="Klingl A."/>
            <person name="Woyke T."/>
            <person name="Ryan C.M."/>
            <person name="Banfield J.F."/>
        </authorList>
    </citation>
    <scope>NUCLEOTIDE SEQUENCE [LARGE SCALE GENOMIC DNA]</scope>
</reference>
<accession>A0A2M8DQR4</accession>
<sequence length="80" mass="9189">MFLKDYEPTPVKNTKTVKMICNNCNNESEHGVFEEPKGLIIGFPLAKKPWLSMKNYYLLCPICKKGGKKINKEQVKSLKI</sequence>
<organism evidence="1 2">
    <name type="scientific">Candidatus Komeilibacteria bacterium CG_4_9_14_0_8_um_filter_36_9</name>
    <dbReference type="NCBI Taxonomy" id="1974473"/>
    <lineage>
        <taxon>Bacteria</taxon>
        <taxon>Candidatus Komeiliibacteriota</taxon>
    </lineage>
</organism>
<evidence type="ECO:0008006" key="3">
    <source>
        <dbReference type="Google" id="ProtNLM"/>
    </source>
</evidence>
<evidence type="ECO:0000313" key="1">
    <source>
        <dbReference type="EMBL" id="PJC01579.1"/>
    </source>
</evidence>
<gene>
    <name evidence="1" type="ORF">CO073_03305</name>
</gene>
<evidence type="ECO:0000313" key="2">
    <source>
        <dbReference type="Proteomes" id="UP000230136"/>
    </source>
</evidence>
<dbReference type="Proteomes" id="UP000230136">
    <property type="component" value="Unassembled WGS sequence"/>
</dbReference>
<name>A0A2M8DQR4_9BACT</name>
<protein>
    <recommendedName>
        <fullName evidence="3">Zinc-ribbon 15 domain-containing protein</fullName>
    </recommendedName>
</protein>
<dbReference type="EMBL" id="PFSY01000151">
    <property type="protein sequence ID" value="PJC01579.1"/>
    <property type="molecule type" value="Genomic_DNA"/>
</dbReference>
<dbReference type="AlphaFoldDB" id="A0A2M8DQR4"/>
<proteinExistence type="predicted"/>
<comment type="caution">
    <text evidence="1">The sequence shown here is derived from an EMBL/GenBank/DDBJ whole genome shotgun (WGS) entry which is preliminary data.</text>
</comment>